<evidence type="ECO:0000313" key="2">
    <source>
        <dbReference type="EMBL" id="MCW6509502.1"/>
    </source>
</evidence>
<dbReference type="RefSeq" id="WP_282585874.1">
    <property type="nucleotide sequence ID" value="NZ_JAMOIM010000010.1"/>
</dbReference>
<dbReference type="EMBL" id="JAMOIM010000010">
    <property type="protein sequence ID" value="MCW6509502.1"/>
    <property type="molecule type" value="Genomic_DNA"/>
</dbReference>
<evidence type="ECO:0000313" key="3">
    <source>
        <dbReference type="Proteomes" id="UP001165667"/>
    </source>
</evidence>
<proteinExistence type="predicted"/>
<reference evidence="2" key="1">
    <citation type="submission" date="2022-05" db="EMBL/GenBank/DDBJ databases">
        <authorList>
            <person name="Pankratov T."/>
        </authorList>
    </citation>
    <scope>NUCLEOTIDE SEQUENCE</scope>
    <source>
        <strain evidence="2">BP6-180914</strain>
    </source>
</reference>
<comment type="caution">
    <text evidence="2">The sequence shown here is derived from an EMBL/GenBank/DDBJ whole genome shotgun (WGS) entry which is preliminary data.</text>
</comment>
<feature type="domain" description="YjiS-like" evidence="1">
    <location>
        <begin position="37"/>
        <end position="55"/>
    </location>
</feature>
<evidence type="ECO:0000259" key="1">
    <source>
        <dbReference type="Pfam" id="PF06568"/>
    </source>
</evidence>
<gene>
    <name evidence="2" type="ORF">M8523_15890</name>
</gene>
<protein>
    <submittedName>
        <fullName evidence="2">DUF1127 domain-containing protein</fullName>
    </submittedName>
</protein>
<accession>A0AA41YYE5</accession>
<organism evidence="2 3">
    <name type="scientific">Lichenifustis flavocetrariae</name>
    <dbReference type="NCBI Taxonomy" id="2949735"/>
    <lineage>
        <taxon>Bacteria</taxon>
        <taxon>Pseudomonadati</taxon>
        <taxon>Pseudomonadota</taxon>
        <taxon>Alphaproteobacteria</taxon>
        <taxon>Hyphomicrobiales</taxon>
        <taxon>Lichenihabitantaceae</taxon>
        <taxon>Lichenifustis</taxon>
    </lineage>
</organism>
<name>A0AA41YYE5_9HYPH</name>
<sequence>MARPATVLGILVRPFASLMTASKLVGTILSRRLVMGQLGQMDDRMLKDIGLTRHDVWSAMAEPLFRDPTVGLVARARESRLATKANLREKLAHARLVETWERENRAA</sequence>
<dbReference type="InterPro" id="IPR009506">
    <property type="entry name" value="YjiS-like"/>
</dbReference>
<dbReference type="Pfam" id="PF06568">
    <property type="entry name" value="YjiS-like"/>
    <property type="match status" value="1"/>
</dbReference>
<dbReference type="Proteomes" id="UP001165667">
    <property type="component" value="Unassembled WGS sequence"/>
</dbReference>
<dbReference type="AlphaFoldDB" id="A0AA41YYE5"/>
<keyword evidence="3" id="KW-1185">Reference proteome</keyword>